<proteinExistence type="predicted"/>
<feature type="chain" id="PRO_5040462659" evidence="1">
    <location>
        <begin position="32"/>
        <end position="186"/>
    </location>
</feature>
<accession>A0A9P5PL44</accession>
<sequence>MPTLQKPVNHTLFFRSLAILLFSLPKTSVAGTQITYIDDQFGDTVTGALPTYLPPSLWIQGSICSACAFHPDSTKTYDSTWHDATTNISATVQFNFTVMSSTTLDVYCLLPNHKSPGVSTNSFYNLSFVLDGQTLAQTFVHSSDLSGNIQYNAGVLSLSNLDPVAHTVSMIALQNSVFHFDFATYT</sequence>
<comment type="caution">
    <text evidence="2">The sequence shown here is derived from an EMBL/GenBank/DDBJ whole genome shotgun (WGS) entry which is preliminary data.</text>
</comment>
<dbReference type="EMBL" id="JADNRY010000134">
    <property type="protein sequence ID" value="KAF9063965.1"/>
    <property type="molecule type" value="Genomic_DNA"/>
</dbReference>
<protein>
    <submittedName>
        <fullName evidence="2">Uncharacterized protein</fullName>
    </submittedName>
</protein>
<feature type="signal peptide" evidence="1">
    <location>
        <begin position="1"/>
        <end position="31"/>
    </location>
</feature>
<dbReference type="Proteomes" id="UP000772434">
    <property type="component" value="Unassembled WGS sequence"/>
</dbReference>
<reference evidence="2" key="1">
    <citation type="submission" date="2020-11" db="EMBL/GenBank/DDBJ databases">
        <authorList>
            <consortium name="DOE Joint Genome Institute"/>
            <person name="Ahrendt S."/>
            <person name="Riley R."/>
            <person name="Andreopoulos W."/>
            <person name="Labutti K."/>
            <person name="Pangilinan J."/>
            <person name="Ruiz-Duenas F.J."/>
            <person name="Barrasa J.M."/>
            <person name="Sanchez-Garcia M."/>
            <person name="Camarero S."/>
            <person name="Miyauchi S."/>
            <person name="Serrano A."/>
            <person name="Linde D."/>
            <person name="Babiker R."/>
            <person name="Drula E."/>
            <person name="Ayuso-Fernandez I."/>
            <person name="Pacheco R."/>
            <person name="Padilla G."/>
            <person name="Ferreira P."/>
            <person name="Barriuso J."/>
            <person name="Kellner H."/>
            <person name="Castanera R."/>
            <person name="Alfaro M."/>
            <person name="Ramirez L."/>
            <person name="Pisabarro A.G."/>
            <person name="Kuo A."/>
            <person name="Tritt A."/>
            <person name="Lipzen A."/>
            <person name="He G."/>
            <person name="Yan M."/>
            <person name="Ng V."/>
            <person name="Cullen D."/>
            <person name="Martin F."/>
            <person name="Rosso M.-N."/>
            <person name="Henrissat B."/>
            <person name="Hibbett D."/>
            <person name="Martinez A.T."/>
            <person name="Grigoriev I.V."/>
        </authorList>
    </citation>
    <scope>NUCLEOTIDE SEQUENCE</scope>
    <source>
        <strain evidence="2">AH 40177</strain>
    </source>
</reference>
<keyword evidence="3" id="KW-1185">Reference proteome</keyword>
<keyword evidence="1" id="KW-0732">Signal</keyword>
<evidence type="ECO:0000256" key="1">
    <source>
        <dbReference type="SAM" id="SignalP"/>
    </source>
</evidence>
<evidence type="ECO:0000313" key="2">
    <source>
        <dbReference type="EMBL" id="KAF9063965.1"/>
    </source>
</evidence>
<name>A0A9P5PL44_9AGAR</name>
<evidence type="ECO:0000313" key="3">
    <source>
        <dbReference type="Proteomes" id="UP000772434"/>
    </source>
</evidence>
<organism evidence="2 3">
    <name type="scientific">Rhodocollybia butyracea</name>
    <dbReference type="NCBI Taxonomy" id="206335"/>
    <lineage>
        <taxon>Eukaryota</taxon>
        <taxon>Fungi</taxon>
        <taxon>Dikarya</taxon>
        <taxon>Basidiomycota</taxon>
        <taxon>Agaricomycotina</taxon>
        <taxon>Agaricomycetes</taxon>
        <taxon>Agaricomycetidae</taxon>
        <taxon>Agaricales</taxon>
        <taxon>Marasmiineae</taxon>
        <taxon>Omphalotaceae</taxon>
        <taxon>Rhodocollybia</taxon>
    </lineage>
</organism>
<dbReference type="AlphaFoldDB" id="A0A9P5PL44"/>
<dbReference type="OrthoDB" id="2758521at2759"/>
<gene>
    <name evidence="2" type="ORF">BDP27DRAFT_1231236</name>
</gene>